<dbReference type="PROSITE" id="PS50048">
    <property type="entry name" value="ZN2_CY6_FUNGAL_2"/>
    <property type="match status" value="1"/>
</dbReference>
<evidence type="ECO:0000256" key="5">
    <source>
        <dbReference type="ARBA" id="ARBA00023242"/>
    </source>
</evidence>
<dbReference type="InterPro" id="IPR021858">
    <property type="entry name" value="Fun_TF"/>
</dbReference>
<dbReference type="InterPro" id="IPR001138">
    <property type="entry name" value="Zn2Cys6_DnaBD"/>
</dbReference>
<dbReference type="PANTHER" id="PTHR37534">
    <property type="entry name" value="TRANSCRIPTIONAL ACTIVATOR PROTEIN UGA3"/>
    <property type="match status" value="1"/>
</dbReference>
<evidence type="ECO:0000313" key="7">
    <source>
        <dbReference type="EMBL" id="KIW69031.1"/>
    </source>
</evidence>
<sequence length="568" mass="63185">MPRPRKPTGGPVKRRTRTGCQTCRTRKIKCDEARPVCTQCKARGFECNKTTTLKWETEFLSRGLSFGRAGVWSKDPYKGASYQLSPSVADGVATWCALPEIHPYSFLNLDIGFMAELETLAYGIPSRMPVPATSLTITDPDETQVEDTISRSSLSPWVMTDNIELLNIPILSPPALLSVEERRERSLLLSYYVEKVCPLTIASSTSQSPLASLLIPFAVTTSSLAMDSILALAACHRARSDQMYKRKALQRSQSALQALQVKLRTGDLWTVANNPETLAVMLLLCWFEIINECDRRWVIHLKGARDLIRIRRQASTTLSNGSAERQLSHFCERFFAFQDVMGRTACGEDPVFGSDFWTSESSDCDPWLGCSPELVSILSRITELGRQEFPSRGSLQFQAEAASLEVRLANLEQQVGEDDGRILEQAAELKRLAAELYLQCVLNGAGPSTPWVIAQIPSILGLVAVLLDSDILSGISWPLFIAAVELDPNQDLQWDLDGNGTPQHARPFILAALNKLSGSVVNATKARWVIEKVWQARELDYMPHQENDIEQNDWSRFVAPFCGNMSLA</sequence>
<gene>
    <name evidence="7" type="ORF">PV04_04935</name>
</gene>
<dbReference type="EMBL" id="KN846958">
    <property type="protein sequence ID" value="KIW69031.1"/>
    <property type="molecule type" value="Genomic_DNA"/>
</dbReference>
<evidence type="ECO:0000256" key="1">
    <source>
        <dbReference type="ARBA" id="ARBA00004123"/>
    </source>
</evidence>
<evidence type="ECO:0000313" key="8">
    <source>
        <dbReference type="Proteomes" id="UP000054266"/>
    </source>
</evidence>
<accession>A0A0D2CV77</accession>
<dbReference type="Gene3D" id="4.10.240.10">
    <property type="entry name" value="Zn(2)-C6 fungal-type DNA-binding domain"/>
    <property type="match status" value="1"/>
</dbReference>
<keyword evidence="5" id="KW-0539">Nucleus</keyword>
<protein>
    <recommendedName>
        <fullName evidence="6">Zn(2)-C6 fungal-type domain-containing protein</fullName>
    </recommendedName>
</protein>
<dbReference type="HOGENOM" id="CLU_015493_4_0_1"/>
<evidence type="ECO:0000256" key="3">
    <source>
        <dbReference type="ARBA" id="ARBA00023125"/>
    </source>
</evidence>
<dbReference type="Pfam" id="PF00172">
    <property type="entry name" value="Zn_clus"/>
    <property type="match status" value="1"/>
</dbReference>
<dbReference type="InterPro" id="IPR036864">
    <property type="entry name" value="Zn2-C6_fun-type_DNA-bd_sf"/>
</dbReference>
<keyword evidence="4" id="KW-0804">Transcription</keyword>
<feature type="domain" description="Zn(2)-C6 fungal-type" evidence="6">
    <location>
        <begin position="19"/>
        <end position="47"/>
    </location>
</feature>
<name>A0A0D2CV77_9EURO</name>
<dbReference type="GO" id="GO:0000981">
    <property type="term" value="F:DNA-binding transcription factor activity, RNA polymerase II-specific"/>
    <property type="evidence" value="ECO:0007669"/>
    <property type="project" value="InterPro"/>
</dbReference>
<dbReference type="GO" id="GO:0005634">
    <property type="term" value="C:nucleus"/>
    <property type="evidence" value="ECO:0007669"/>
    <property type="project" value="UniProtKB-SubCell"/>
</dbReference>
<dbReference type="GO" id="GO:0008270">
    <property type="term" value="F:zinc ion binding"/>
    <property type="evidence" value="ECO:0007669"/>
    <property type="project" value="InterPro"/>
</dbReference>
<dbReference type="SMART" id="SM00066">
    <property type="entry name" value="GAL4"/>
    <property type="match status" value="1"/>
</dbReference>
<dbReference type="AlphaFoldDB" id="A0A0D2CV77"/>
<evidence type="ECO:0000259" key="6">
    <source>
        <dbReference type="PROSITE" id="PS50048"/>
    </source>
</evidence>
<keyword evidence="3" id="KW-0238">DNA-binding</keyword>
<dbReference type="Pfam" id="PF11951">
    <property type="entry name" value="Fungal_trans_2"/>
    <property type="match status" value="1"/>
</dbReference>
<organism evidence="7 8">
    <name type="scientific">Phialophora macrospora</name>
    <dbReference type="NCBI Taxonomy" id="1851006"/>
    <lineage>
        <taxon>Eukaryota</taxon>
        <taxon>Fungi</taxon>
        <taxon>Dikarya</taxon>
        <taxon>Ascomycota</taxon>
        <taxon>Pezizomycotina</taxon>
        <taxon>Eurotiomycetes</taxon>
        <taxon>Chaetothyriomycetidae</taxon>
        <taxon>Chaetothyriales</taxon>
        <taxon>Herpotrichiellaceae</taxon>
        <taxon>Phialophora</taxon>
    </lineage>
</organism>
<evidence type="ECO:0000256" key="4">
    <source>
        <dbReference type="ARBA" id="ARBA00023163"/>
    </source>
</evidence>
<dbReference type="GO" id="GO:0045944">
    <property type="term" value="P:positive regulation of transcription by RNA polymerase II"/>
    <property type="evidence" value="ECO:0007669"/>
    <property type="project" value="TreeGrafter"/>
</dbReference>
<dbReference type="STRING" id="5601.A0A0D2CV77"/>
<dbReference type="PANTHER" id="PTHR37534:SF49">
    <property type="entry name" value="LYSINE BIOSYNTHESIS REGULATORY PROTEIN LYS14"/>
    <property type="match status" value="1"/>
</dbReference>
<dbReference type="Proteomes" id="UP000054266">
    <property type="component" value="Unassembled WGS sequence"/>
</dbReference>
<evidence type="ECO:0000256" key="2">
    <source>
        <dbReference type="ARBA" id="ARBA00023015"/>
    </source>
</evidence>
<dbReference type="CDD" id="cd00067">
    <property type="entry name" value="GAL4"/>
    <property type="match status" value="1"/>
</dbReference>
<dbReference type="SUPFAM" id="SSF57701">
    <property type="entry name" value="Zn2/Cys6 DNA-binding domain"/>
    <property type="match status" value="1"/>
</dbReference>
<keyword evidence="8" id="KW-1185">Reference proteome</keyword>
<proteinExistence type="predicted"/>
<reference evidence="7 8" key="1">
    <citation type="submission" date="2015-01" db="EMBL/GenBank/DDBJ databases">
        <title>The Genome Sequence of Capronia semiimmersa CBS27337.</title>
        <authorList>
            <consortium name="The Broad Institute Genomics Platform"/>
            <person name="Cuomo C."/>
            <person name="de Hoog S."/>
            <person name="Gorbushina A."/>
            <person name="Stielow B."/>
            <person name="Teixiera M."/>
            <person name="Abouelleil A."/>
            <person name="Chapman S.B."/>
            <person name="Priest M."/>
            <person name="Young S.K."/>
            <person name="Wortman J."/>
            <person name="Nusbaum C."/>
            <person name="Birren B."/>
        </authorList>
    </citation>
    <scope>NUCLEOTIDE SEQUENCE [LARGE SCALE GENOMIC DNA]</scope>
    <source>
        <strain evidence="7 8">CBS 27337</strain>
    </source>
</reference>
<comment type="subcellular location">
    <subcellularLocation>
        <location evidence="1">Nucleus</location>
    </subcellularLocation>
</comment>
<keyword evidence="2" id="KW-0805">Transcription regulation</keyword>
<dbReference type="GO" id="GO:0000976">
    <property type="term" value="F:transcription cis-regulatory region binding"/>
    <property type="evidence" value="ECO:0007669"/>
    <property type="project" value="TreeGrafter"/>
</dbReference>
<dbReference type="PROSITE" id="PS00463">
    <property type="entry name" value="ZN2_CY6_FUNGAL_1"/>
    <property type="match status" value="1"/>
</dbReference>